<comment type="function">
    <text evidence="14">Cell wall formation.</text>
</comment>
<evidence type="ECO:0000313" key="19">
    <source>
        <dbReference type="Proteomes" id="UP000010301"/>
    </source>
</evidence>
<dbReference type="GO" id="GO:0005737">
    <property type="term" value="C:cytoplasm"/>
    <property type="evidence" value="ECO:0007669"/>
    <property type="project" value="UniProtKB-SubCell"/>
</dbReference>
<feature type="domain" description="Mur ligase central" evidence="17">
    <location>
        <begin position="107"/>
        <end position="292"/>
    </location>
</feature>
<dbReference type="InterPro" id="IPR005758">
    <property type="entry name" value="UDP-N-AcMur_Ala_ligase_MurC"/>
</dbReference>
<keyword evidence="8 14" id="KW-0067">ATP-binding</keyword>
<dbReference type="SUPFAM" id="SSF51984">
    <property type="entry name" value="MurCD N-terminal domain"/>
    <property type="match status" value="1"/>
</dbReference>
<dbReference type="InterPro" id="IPR036615">
    <property type="entry name" value="Mur_ligase_C_dom_sf"/>
</dbReference>
<keyword evidence="7 14" id="KW-0547">Nucleotide-binding</keyword>
<dbReference type="PANTHER" id="PTHR43445:SF3">
    <property type="entry name" value="UDP-N-ACETYLMURAMATE--L-ALANINE LIGASE"/>
    <property type="match status" value="1"/>
</dbReference>
<dbReference type="OrthoDB" id="9804126at2"/>
<dbReference type="Gene3D" id="3.40.1190.10">
    <property type="entry name" value="Mur-like, catalytic domain"/>
    <property type="match status" value="1"/>
</dbReference>
<feature type="domain" description="Mur ligase C-terminal" evidence="16">
    <location>
        <begin position="314"/>
        <end position="440"/>
    </location>
</feature>
<proteinExistence type="inferred from homology"/>
<sequence length="455" mass="47342">MTEIFHLIGVGGAGMSVVAELLLSRGFKVSGSDQADSAGLQRLRSLGIEAFVGHDAGQVPVDATVVVSTAVRETNPELAFAREHNLPVIHRSQALAIAAQGLDFVAVAGAHGKTTTSGMLAAALSAAGMDPSFAVGGVVAGFGTGAHLGQGRFFVAEADESDGSFLNYTPRVALVTNVEPDHLDHYGSREAFEAVFDEFVTRITADGALVVCADDPGASALGQRVLATGRRVWSYGLDSSVEGAQHLQISEVELHASGSSFLVSYGDETVAVHLNVSGLHNVLNATGALAVALDLGISLSVMAEALKAFTGTGRRFEFKGEVAGKRLFDDYAHHPSEVAAALKQARVVVGEGKVVVLFQPHLYSRTRNFAAEFAASLALADQVVLADIYGAREDPMPGITSALIGDKLVEVAFVGPLETAAEVAAELTEAGDICITMGAGNVTSVGNQIINYWQN</sequence>
<evidence type="ECO:0000256" key="7">
    <source>
        <dbReference type="ARBA" id="ARBA00022741"/>
    </source>
</evidence>
<comment type="similarity">
    <text evidence="14">Belongs to the MurCDEF family.</text>
</comment>
<evidence type="ECO:0000256" key="10">
    <source>
        <dbReference type="ARBA" id="ARBA00022984"/>
    </source>
</evidence>
<keyword evidence="5 14" id="KW-0436">Ligase</keyword>
<dbReference type="STRING" id="525245.HMPREF0044_0503"/>
<name>C0VZB3_9ACTO</name>
<dbReference type="InterPro" id="IPR013221">
    <property type="entry name" value="Mur_ligase_cen"/>
</dbReference>
<dbReference type="GO" id="GO:0005524">
    <property type="term" value="F:ATP binding"/>
    <property type="evidence" value="ECO:0007669"/>
    <property type="project" value="UniProtKB-UniRule"/>
</dbReference>
<dbReference type="SUPFAM" id="SSF53623">
    <property type="entry name" value="MurD-like peptide ligases, catalytic domain"/>
    <property type="match status" value="1"/>
</dbReference>
<evidence type="ECO:0000256" key="12">
    <source>
        <dbReference type="ARBA" id="ARBA00023316"/>
    </source>
</evidence>
<evidence type="ECO:0000259" key="15">
    <source>
        <dbReference type="Pfam" id="PF01225"/>
    </source>
</evidence>
<gene>
    <name evidence="14 18" type="primary">murC</name>
    <name evidence="18" type="ORF">HMPREF0044_0503</name>
</gene>
<dbReference type="SUPFAM" id="SSF53244">
    <property type="entry name" value="MurD-like peptide ligases, peptide-binding domain"/>
    <property type="match status" value="1"/>
</dbReference>
<feature type="binding site" evidence="14">
    <location>
        <begin position="109"/>
        <end position="115"/>
    </location>
    <ligand>
        <name>ATP</name>
        <dbReference type="ChEBI" id="CHEBI:30616"/>
    </ligand>
</feature>
<evidence type="ECO:0000256" key="14">
    <source>
        <dbReference type="HAMAP-Rule" id="MF_00046"/>
    </source>
</evidence>
<accession>C0VZB3</accession>
<protein>
    <recommendedName>
        <fullName evidence="3 14">UDP-N-acetylmuramate--L-alanine ligase</fullName>
        <ecNumber evidence="3 14">6.3.2.8</ecNumber>
    </recommendedName>
    <alternativeName>
        <fullName evidence="14">UDP-N-acetylmuramoyl-L-alanine synthetase</fullName>
    </alternativeName>
</protein>
<keyword evidence="19" id="KW-1185">Reference proteome</keyword>
<dbReference type="RefSeq" id="WP_006547500.1">
    <property type="nucleotide sequence ID" value="NZ_DS999546.1"/>
</dbReference>
<keyword evidence="9 14" id="KW-0133">Cell shape</keyword>
<dbReference type="eggNOG" id="COG0773">
    <property type="taxonomic scope" value="Bacteria"/>
</dbReference>
<dbReference type="PANTHER" id="PTHR43445">
    <property type="entry name" value="UDP-N-ACETYLMURAMATE--L-ALANINE LIGASE-RELATED"/>
    <property type="match status" value="1"/>
</dbReference>
<dbReference type="GO" id="GO:0009252">
    <property type="term" value="P:peptidoglycan biosynthetic process"/>
    <property type="evidence" value="ECO:0007669"/>
    <property type="project" value="UniProtKB-UniRule"/>
</dbReference>
<dbReference type="InterPro" id="IPR004101">
    <property type="entry name" value="Mur_ligase_C"/>
</dbReference>
<dbReference type="Pfam" id="PF02875">
    <property type="entry name" value="Mur_ligase_C"/>
    <property type="match status" value="1"/>
</dbReference>
<keyword evidence="4 14" id="KW-0963">Cytoplasm</keyword>
<evidence type="ECO:0000256" key="3">
    <source>
        <dbReference type="ARBA" id="ARBA00012211"/>
    </source>
</evidence>
<dbReference type="GO" id="GO:0008763">
    <property type="term" value="F:UDP-N-acetylmuramate-L-alanine ligase activity"/>
    <property type="evidence" value="ECO:0007669"/>
    <property type="project" value="UniProtKB-UniRule"/>
</dbReference>
<evidence type="ECO:0000256" key="11">
    <source>
        <dbReference type="ARBA" id="ARBA00023306"/>
    </source>
</evidence>
<dbReference type="EMBL" id="ACFG01000006">
    <property type="protein sequence ID" value="EEH64214.1"/>
    <property type="molecule type" value="Genomic_DNA"/>
</dbReference>
<dbReference type="HAMAP" id="MF_00046">
    <property type="entry name" value="MurC"/>
    <property type="match status" value="1"/>
</dbReference>
<evidence type="ECO:0000256" key="8">
    <source>
        <dbReference type="ARBA" id="ARBA00022840"/>
    </source>
</evidence>
<feature type="domain" description="Mur ligase N-terminal catalytic" evidence="15">
    <location>
        <begin position="5"/>
        <end position="100"/>
    </location>
</feature>
<evidence type="ECO:0000256" key="9">
    <source>
        <dbReference type="ARBA" id="ARBA00022960"/>
    </source>
</evidence>
<dbReference type="InterPro" id="IPR036565">
    <property type="entry name" value="Mur-like_cat_sf"/>
</dbReference>
<dbReference type="Pfam" id="PF08245">
    <property type="entry name" value="Mur_ligase_M"/>
    <property type="match status" value="1"/>
</dbReference>
<evidence type="ECO:0000259" key="17">
    <source>
        <dbReference type="Pfam" id="PF08245"/>
    </source>
</evidence>
<dbReference type="InterPro" id="IPR050061">
    <property type="entry name" value="MurCDEF_pg_biosynth"/>
</dbReference>
<evidence type="ECO:0000256" key="2">
    <source>
        <dbReference type="ARBA" id="ARBA00004752"/>
    </source>
</evidence>
<comment type="caution">
    <text evidence="18">The sequence shown here is derived from an EMBL/GenBank/DDBJ whole genome shotgun (WGS) entry which is preliminary data.</text>
</comment>
<dbReference type="Pfam" id="PF01225">
    <property type="entry name" value="Mur_ligase"/>
    <property type="match status" value="1"/>
</dbReference>
<dbReference type="InterPro" id="IPR000713">
    <property type="entry name" value="Mur_ligase_N"/>
</dbReference>
<dbReference type="Proteomes" id="UP000010301">
    <property type="component" value="Unassembled WGS sequence"/>
</dbReference>
<dbReference type="AlphaFoldDB" id="C0VZB3"/>
<dbReference type="UniPathway" id="UPA00219"/>
<evidence type="ECO:0000256" key="1">
    <source>
        <dbReference type="ARBA" id="ARBA00004496"/>
    </source>
</evidence>
<dbReference type="GO" id="GO:0008360">
    <property type="term" value="P:regulation of cell shape"/>
    <property type="evidence" value="ECO:0007669"/>
    <property type="project" value="UniProtKB-KW"/>
</dbReference>
<dbReference type="NCBIfam" id="TIGR01082">
    <property type="entry name" value="murC"/>
    <property type="match status" value="1"/>
</dbReference>
<evidence type="ECO:0000259" key="16">
    <source>
        <dbReference type="Pfam" id="PF02875"/>
    </source>
</evidence>
<reference evidence="18 19" key="1">
    <citation type="submission" date="2009-01" db="EMBL/GenBank/DDBJ databases">
        <authorList>
            <person name="Qin X."/>
            <person name="Bachman B."/>
            <person name="Battles P."/>
            <person name="Bell A."/>
            <person name="Bess C."/>
            <person name="Bickham C."/>
            <person name="Chaboub L."/>
            <person name="Chen D."/>
            <person name="Coyle M."/>
            <person name="Deiros D.R."/>
            <person name="Dinh H."/>
            <person name="Forbes L."/>
            <person name="Fowler G."/>
            <person name="Francisco L."/>
            <person name="Fu Q."/>
            <person name="Gubbala S."/>
            <person name="Hale W."/>
            <person name="Han Y."/>
            <person name="Hemphill L."/>
            <person name="Highlander S.K."/>
            <person name="Hirani K."/>
            <person name="Hogues M."/>
            <person name="Jackson L."/>
            <person name="Jakkamsetti A."/>
            <person name="Javaid M."/>
            <person name="Jiang H."/>
            <person name="Korchina V."/>
            <person name="Kovar C."/>
            <person name="Lara F."/>
            <person name="Lee S."/>
            <person name="Mata R."/>
            <person name="Mathew T."/>
            <person name="Moen C."/>
            <person name="Morales K."/>
            <person name="Munidasa M."/>
            <person name="Nazareth L."/>
            <person name="Ngo R."/>
            <person name="Nguyen L."/>
            <person name="Okwuonu G."/>
            <person name="Ongeri F."/>
            <person name="Patil S."/>
            <person name="Petrosino J."/>
            <person name="Pham C."/>
            <person name="Pham P."/>
            <person name="Pu L.-L."/>
            <person name="Puazo M."/>
            <person name="Raj R."/>
            <person name="Reid J."/>
            <person name="Rouhana J."/>
            <person name="Saada N."/>
            <person name="Shang Y."/>
            <person name="Simmons D."/>
            <person name="Thornton R."/>
            <person name="Warren J."/>
            <person name="Weissenberger G."/>
            <person name="Zhang J."/>
            <person name="Zhang L."/>
            <person name="Zhou C."/>
            <person name="Zhu D."/>
            <person name="Muzny D."/>
            <person name="Worley K."/>
            <person name="Gibbs R."/>
        </authorList>
    </citation>
    <scope>NUCLEOTIDE SEQUENCE [LARGE SCALE GENOMIC DNA]</scope>
    <source>
        <strain evidence="18 19">DSM 15436</strain>
    </source>
</reference>
<organism evidence="18 19">
    <name type="scientific">Gleimia coleocanis DSM 15436</name>
    <dbReference type="NCBI Taxonomy" id="525245"/>
    <lineage>
        <taxon>Bacteria</taxon>
        <taxon>Bacillati</taxon>
        <taxon>Actinomycetota</taxon>
        <taxon>Actinomycetes</taxon>
        <taxon>Actinomycetales</taxon>
        <taxon>Actinomycetaceae</taxon>
        <taxon>Gleimia</taxon>
    </lineage>
</organism>
<evidence type="ECO:0000256" key="13">
    <source>
        <dbReference type="ARBA" id="ARBA00047833"/>
    </source>
</evidence>
<evidence type="ECO:0000256" key="5">
    <source>
        <dbReference type="ARBA" id="ARBA00022598"/>
    </source>
</evidence>
<evidence type="ECO:0000256" key="4">
    <source>
        <dbReference type="ARBA" id="ARBA00022490"/>
    </source>
</evidence>
<dbReference type="Gene3D" id="3.40.50.720">
    <property type="entry name" value="NAD(P)-binding Rossmann-like Domain"/>
    <property type="match status" value="1"/>
</dbReference>
<dbReference type="GO" id="GO:0071555">
    <property type="term" value="P:cell wall organization"/>
    <property type="evidence" value="ECO:0007669"/>
    <property type="project" value="UniProtKB-KW"/>
</dbReference>
<dbReference type="GO" id="GO:0051301">
    <property type="term" value="P:cell division"/>
    <property type="evidence" value="ECO:0007669"/>
    <property type="project" value="UniProtKB-KW"/>
</dbReference>
<dbReference type="HOGENOM" id="CLU_028104_2_2_11"/>
<keyword evidence="10 14" id="KW-0573">Peptidoglycan synthesis</keyword>
<comment type="catalytic activity">
    <reaction evidence="13 14">
        <text>UDP-N-acetyl-alpha-D-muramate + L-alanine + ATP = UDP-N-acetyl-alpha-D-muramoyl-L-alanine + ADP + phosphate + H(+)</text>
        <dbReference type="Rhea" id="RHEA:23372"/>
        <dbReference type="ChEBI" id="CHEBI:15378"/>
        <dbReference type="ChEBI" id="CHEBI:30616"/>
        <dbReference type="ChEBI" id="CHEBI:43474"/>
        <dbReference type="ChEBI" id="CHEBI:57972"/>
        <dbReference type="ChEBI" id="CHEBI:70757"/>
        <dbReference type="ChEBI" id="CHEBI:83898"/>
        <dbReference type="ChEBI" id="CHEBI:456216"/>
        <dbReference type="EC" id="6.3.2.8"/>
    </reaction>
</comment>
<evidence type="ECO:0000313" key="18">
    <source>
        <dbReference type="EMBL" id="EEH64214.1"/>
    </source>
</evidence>
<keyword evidence="6 14" id="KW-0132">Cell division</keyword>
<comment type="pathway">
    <text evidence="2 14">Cell wall biogenesis; peptidoglycan biosynthesis.</text>
</comment>
<keyword evidence="11 14" id="KW-0131">Cell cycle</keyword>
<dbReference type="EC" id="6.3.2.8" evidence="3 14"/>
<dbReference type="Gene3D" id="3.90.190.20">
    <property type="entry name" value="Mur ligase, C-terminal domain"/>
    <property type="match status" value="1"/>
</dbReference>
<evidence type="ECO:0000256" key="6">
    <source>
        <dbReference type="ARBA" id="ARBA00022618"/>
    </source>
</evidence>
<comment type="subcellular location">
    <subcellularLocation>
        <location evidence="1 14">Cytoplasm</location>
    </subcellularLocation>
</comment>
<keyword evidence="12 14" id="KW-0961">Cell wall biogenesis/degradation</keyword>